<keyword evidence="2" id="KW-1185">Reference proteome</keyword>
<accession>A0A9W9RIR6</accession>
<evidence type="ECO:0000313" key="1">
    <source>
        <dbReference type="EMBL" id="KAJ5360315.1"/>
    </source>
</evidence>
<protein>
    <recommendedName>
        <fullName evidence="3">F-box domain-containing protein</fullName>
    </recommendedName>
</protein>
<name>A0A9W9RIR6_9EURO</name>
<dbReference type="RefSeq" id="XP_056575801.1">
    <property type="nucleotide sequence ID" value="XM_056727229.1"/>
</dbReference>
<comment type="caution">
    <text evidence="1">The sequence shown here is derived from an EMBL/GenBank/DDBJ whole genome shotgun (WGS) entry which is preliminary data.</text>
</comment>
<evidence type="ECO:0008006" key="3">
    <source>
        <dbReference type="Google" id="ProtNLM"/>
    </source>
</evidence>
<dbReference type="Proteomes" id="UP001147752">
    <property type="component" value="Unassembled WGS sequence"/>
</dbReference>
<sequence>MPDTDAQTRALGTPEIVASILHQMDMRTLITAQGISRTWKDLICTTQSLQETLFLRPISHDLDLSTRVENPLLAEAFPSIFDNEEGDICLTDLTWEKNPAVREMFIRPEASWRRMLTHQPPLYRVGTFKSRCSPFGWSWSKKKASVPEGGLRMAPLFEFLIDRSWQAWAYGESIVASFPASLPGGLLRSNSSKSWNEEERDWKEMDGQFDLVLEISSSTTCTSEEDYEDGMKEMEEAREKGVVFPDTDLTVWKRICECYQELGLKMDGFKLEKFDEARGMWD</sequence>
<gene>
    <name evidence="1" type="ORF">N7517_009506</name>
</gene>
<reference evidence="1" key="2">
    <citation type="journal article" date="2023" name="IMA Fungus">
        <title>Comparative genomic study of the Penicillium genus elucidates a diverse pangenome and 15 lateral gene transfer events.</title>
        <authorList>
            <person name="Petersen C."/>
            <person name="Sorensen T."/>
            <person name="Nielsen M.R."/>
            <person name="Sondergaard T.E."/>
            <person name="Sorensen J.L."/>
            <person name="Fitzpatrick D.A."/>
            <person name="Frisvad J.C."/>
            <person name="Nielsen K.L."/>
        </authorList>
    </citation>
    <scope>NUCLEOTIDE SEQUENCE</scope>
    <source>
        <strain evidence="1">IBT 3081</strain>
    </source>
</reference>
<dbReference type="OrthoDB" id="3800738at2759"/>
<evidence type="ECO:0000313" key="2">
    <source>
        <dbReference type="Proteomes" id="UP001147752"/>
    </source>
</evidence>
<dbReference type="EMBL" id="JAPZBT010000004">
    <property type="protein sequence ID" value="KAJ5360315.1"/>
    <property type="molecule type" value="Genomic_DNA"/>
</dbReference>
<dbReference type="GeneID" id="81466412"/>
<dbReference type="SUPFAM" id="SSF81383">
    <property type="entry name" value="F-box domain"/>
    <property type="match status" value="1"/>
</dbReference>
<proteinExistence type="predicted"/>
<dbReference type="AlphaFoldDB" id="A0A9W9RIR6"/>
<reference evidence="1" key="1">
    <citation type="submission" date="2022-12" db="EMBL/GenBank/DDBJ databases">
        <authorList>
            <person name="Petersen C."/>
        </authorList>
    </citation>
    <scope>NUCLEOTIDE SEQUENCE</scope>
    <source>
        <strain evidence="1">IBT 3081</strain>
    </source>
</reference>
<dbReference type="InterPro" id="IPR036047">
    <property type="entry name" value="F-box-like_dom_sf"/>
</dbReference>
<organism evidence="1 2">
    <name type="scientific">Penicillium concentricum</name>
    <dbReference type="NCBI Taxonomy" id="293559"/>
    <lineage>
        <taxon>Eukaryota</taxon>
        <taxon>Fungi</taxon>
        <taxon>Dikarya</taxon>
        <taxon>Ascomycota</taxon>
        <taxon>Pezizomycotina</taxon>
        <taxon>Eurotiomycetes</taxon>
        <taxon>Eurotiomycetidae</taxon>
        <taxon>Eurotiales</taxon>
        <taxon>Aspergillaceae</taxon>
        <taxon>Penicillium</taxon>
    </lineage>
</organism>